<feature type="chain" id="PRO_5008136270" evidence="2">
    <location>
        <begin position="20"/>
        <end position="130"/>
    </location>
</feature>
<keyword evidence="4" id="KW-1185">Reference proteome</keyword>
<dbReference type="AlphaFoldDB" id="A0A182SXG0"/>
<reference evidence="4" key="1">
    <citation type="submission" date="2013-09" db="EMBL/GenBank/DDBJ databases">
        <title>The Genome Sequence of Anopheles maculatus species B.</title>
        <authorList>
            <consortium name="The Broad Institute Genomics Platform"/>
            <person name="Neafsey D.E."/>
            <person name="Besansky N."/>
            <person name="Howell P."/>
            <person name="Walton C."/>
            <person name="Young S.K."/>
            <person name="Zeng Q."/>
            <person name="Gargeya S."/>
            <person name="Fitzgerald M."/>
            <person name="Haas B."/>
            <person name="Abouelleil A."/>
            <person name="Allen A.W."/>
            <person name="Alvarado L."/>
            <person name="Arachchi H.M."/>
            <person name="Berlin A.M."/>
            <person name="Chapman S.B."/>
            <person name="Gainer-Dewar J."/>
            <person name="Goldberg J."/>
            <person name="Griggs A."/>
            <person name="Gujja S."/>
            <person name="Hansen M."/>
            <person name="Howarth C."/>
            <person name="Imamovic A."/>
            <person name="Ireland A."/>
            <person name="Larimer J."/>
            <person name="McCowan C."/>
            <person name="Murphy C."/>
            <person name="Pearson M."/>
            <person name="Poon T.W."/>
            <person name="Priest M."/>
            <person name="Roberts A."/>
            <person name="Saif S."/>
            <person name="Shea T."/>
            <person name="Sisk P."/>
            <person name="Sykes S."/>
            <person name="Wortman J."/>
            <person name="Nusbaum C."/>
            <person name="Birren B."/>
        </authorList>
    </citation>
    <scope>NUCLEOTIDE SEQUENCE [LARGE SCALE GENOMIC DNA]</scope>
    <source>
        <strain evidence="4">maculatus3</strain>
    </source>
</reference>
<feature type="signal peptide" evidence="2">
    <location>
        <begin position="1"/>
        <end position="19"/>
    </location>
</feature>
<keyword evidence="1" id="KW-1133">Transmembrane helix</keyword>
<evidence type="ECO:0000313" key="3">
    <source>
        <dbReference type="EnsemblMetazoa" id="AMAM015389-PA"/>
    </source>
</evidence>
<sequence>MTKFSLMIFLSKFCARTFSALFNELAVGFADFTAIGGKVYKFATIAGWLQRAFYTVGLGNGFKLGQFEAFEALLFRVSFVMMIFMLSTLATLIQRNQYDVIEGENKCKCFHFHFCTSQSNFQITIIKKGN</sequence>
<organism evidence="3 4">
    <name type="scientific">Anopheles maculatus</name>
    <dbReference type="NCBI Taxonomy" id="74869"/>
    <lineage>
        <taxon>Eukaryota</taxon>
        <taxon>Metazoa</taxon>
        <taxon>Ecdysozoa</taxon>
        <taxon>Arthropoda</taxon>
        <taxon>Hexapoda</taxon>
        <taxon>Insecta</taxon>
        <taxon>Pterygota</taxon>
        <taxon>Neoptera</taxon>
        <taxon>Endopterygota</taxon>
        <taxon>Diptera</taxon>
        <taxon>Nematocera</taxon>
        <taxon>Culicoidea</taxon>
        <taxon>Culicidae</taxon>
        <taxon>Anophelinae</taxon>
        <taxon>Anopheles</taxon>
        <taxon>Anopheles maculatus group</taxon>
    </lineage>
</organism>
<proteinExistence type="predicted"/>
<keyword evidence="2" id="KW-0732">Signal</keyword>
<protein>
    <submittedName>
        <fullName evidence="3">Uncharacterized protein</fullName>
    </submittedName>
</protein>
<accession>A0A182SXG0</accession>
<keyword evidence="1" id="KW-0812">Transmembrane</keyword>
<dbReference type="Proteomes" id="UP000075901">
    <property type="component" value="Unassembled WGS sequence"/>
</dbReference>
<evidence type="ECO:0000313" key="4">
    <source>
        <dbReference type="Proteomes" id="UP000075901"/>
    </source>
</evidence>
<feature type="transmembrane region" description="Helical" evidence="1">
    <location>
        <begin position="73"/>
        <end position="93"/>
    </location>
</feature>
<name>A0A182SXG0_9DIPT</name>
<dbReference type="VEuPathDB" id="VectorBase:AMAM015389"/>
<dbReference type="EnsemblMetazoa" id="AMAM015389-RA">
    <property type="protein sequence ID" value="AMAM015389-PA"/>
    <property type="gene ID" value="AMAM015389"/>
</dbReference>
<reference evidence="3" key="2">
    <citation type="submission" date="2020-05" db="UniProtKB">
        <authorList>
            <consortium name="EnsemblMetazoa"/>
        </authorList>
    </citation>
    <scope>IDENTIFICATION</scope>
    <source>
        <strain evidence="3">maculatus3</strain>
    </source>
</reference>
<keyword evidence="1" id="KW-0472">Membrane</keyword>
<evidence type="ECO:0000256" key="2">
    <source>
        <dbReference type="SAM" id="SignalP"/>
    </source>
</evidence>
<evidence type="ECO:0000256" key="1">
    <source>
        <dbReference type="SAM" id="Phobius"/>
    </source>
</evidence>